<organism evidence="2 3">
    <name type="scientific">Armillaria tabescens</name>
    <name type="common">Ringless honey mushroom</name>
    <name type="synonym">Agaricus tabescens</name>
    <dbReference type="NCBI Taxonomy" id="1929756"/>
    <lineage>
        <taxon>Eukaryota</taxon>
        <taxon>Fungi</taxon>
        <taxon>Dikarya</taxon>
        <taxon>Basidiomycota</taxon>
        <taxon>Agaricomycotina</taxon>
        <taxon>Agaricomycetes</taxon>
        <taxon>Agaricomycetidae</taxon>
        <taxon>Agaricales</taxon>
        <taxon>Marasmiineae</taxon>
        <taxon>Physalacriaceae</taxon>
        <taxon>Desarmillaria</taxon>
    </lineage>
</organism>
<keyword evidence="3" id="KW-1185">Reference proteome</keyword>
<dbReference type="AlphaFoldDB" id="A0AA39NKJ7"/>
<evidence type="ECO:0000313" key="3">
    <source>
        <dbReference type="Proteomes" id="UP001175211"/>
    </source>
</evidence>
<name>A0AA39NKJ7_ARMTA</name>
<gene>
    <name evidence="2" type="ORF">EV420DRAFT_1700684</name>
</gene>
<feature type="compositionally biased region" description="Polar residues" evidence="1">
    <location>
        <begin position="326"/>
        <end position="335"/>
    </location>
</feature>
<accession>A0AA39NKJ7</accession>
<feature type="region of interest" description="Disordered" evidence="1">
    <location>
        <begin position="309"/>
        <end position="335"/>
    </location>
</feature>
<dbReference type="RefSeq" id="XP_060337950.1">
    <property type="nucleotide sequence ID" value="XM_060479488.1"/>
</dbReference>
<protein>
    <submittedName>
        <fullName evidence="2">Uncharacterized protein</fullName>
    </submittedName>
</protein>
<comment type="caution">
    <text evidence="2">The sequence shown here is derived from an EMBL/GenBank/DDBJ whole genome shotgun (WGS) entry which is preliminary data.</text>
</comment>
<reference evidence="2" key="1">
    <citation type="submission" date="2023-06" db="EMBL/GenBank/DDBJ databases">
        <authorList>
            <consortium name="Lawrence Berkeley National Laboratory"/>
            <person name="Ahrendt S."/>
            <person name="Sahu N."/>
            <person name="Indic B."/>
            <person name="Wong-Bajracharya J."/>
            <person name="Merenyi Z."/>
            <person name="Ke H.-M."/>
            <person name="Monk M."/>
            <person name="Kocsube S."/>
            <person name="Drula E."/>
            <person name="Lipzen A."/>
            <person name="Balint B."/>
            <person name="Henrissat B."/>
            <person name="Andreopoulos B."/>
            <person name="Martin F.M."/>
            <person name="Harder C.B."/>
            <person name="Rigling D."/>
            <person name="Ford K.L."/>
            <person name="Foster G.D."/>
            <person name="Pangilinan J."/>
            <person name="Papanicolaou A."/>
            <person name="Barry K."/>
            <person name="LaButti K."/>
            <person name="Viragh M."/>
            <person name="Koriabine M."/>
            <person name="Yan M."/>
            <person name="Riley R."/>
            <person name="Champramary S."/>
            <person name="Plett K.L."/>
            <person name="Tsai I.J."/>
            <person name="Slot J."/>
            <person name="Sipos G."/>
            <person name="Plett J."/>
            <person name="Nagy L.G."/>
            <person name="Grigoriev I.V."/>
        </authorList>
    </citation>
    <scope>NUCLEOTIDE SEQUENCE</scope>
    <source>
        <strain evidence="2">CCBAS 213</strain>
    </source>
</reference>
<dbReference type="GeneID" id="85363036"/>
<proteinExistence type="predicted"/>
<evidence type="ECO:0000256" key="1">
    <source>
        <dbReference type="SAM" id="MobiDB-lite"/>
    </source>
</evidence>
<dbReference type="Proteomes" id="UP001175211">
    <property type="component" value="Unassembled WGS sequence"/>
</dbReference>
<dbReference type="EMBL" id="JAUEPS010000003">
    <property type="protein sequence ID" value="KAK0467358.1"/>
    <property type="molecule type" value="Genomic_DNA"/>
</dbReference>
<evidence type="ECO:0000313" key="2">
    <source>
        <dbReference type="EMBL" id="KAK0467358.1"/>
    </source>
</evidence>
<sequence>MKIAQLKEGTGSSGDEPAFFLGAIGIDHHGPMVSEGRLKKIFSGIRSGEEPLGYKKDSIMKEFFADHCLASLPCPPVIHQSLDAVHSLIDSIRTTYLSPLQLTWAFDDLNFSLSNLHISIHDSLYASSTCPDEFICAGPYLIMLKCKNRTLGYHHEQVTLYIKHVNHLAKGDILQGWVEPAGYRSFTAGWNDEDMPSVFPVQCGGSVEVLSDIRVTIEEIFPPLPLKWKAEEQGGHESSPAGLSSGRVLTNEEWAMANCTVWAEASASQCRRDCISYAKKQHQKNCSKHEDWGLNTGYSLHIIGPPSLSPIPDDVLPPSNAMEMDTPTTTDADKA</sequence>